<accession>A0A8C8YV17</accession>
<evidence type="ECO:0000313" key="12">
    <source>
        <dbReference type="Proteomes" id="UP000694414"/>
    </source>
</evidence>
<dbReference type="GO" id="GO:0006367">
    <property type="term" value="P:transcription initiation at RNA polymerase II promoter"/>
    <property type="evidence" value="ECO:0007669"/>
    <property type="project" value="UniProtKB-UniRule"/>
</dbReference>
<dbReference type="Gene3D" id="3.30.70.1220">
    <property type="entry name" value="TFB5-like"/>
    <property type="match status" value="1"/>
</dbReference>
<keyword evidence="4 10" id="KW-0805">Transcription regulation</keyword>
<protein>
    <recommendedName>
        <fullName evidence="10">General transcription and DNA repair factor IIH subunit TFB5</fullName>
    </recommendedName>
</protein>
<keyword evidence="3 10" id="KW-0227">DNA damage</keyword>
<evidence type="ECO:0000256" key="4">
    <source>
        <dbReference type="ARBA" id="ARBA00023015"/>
    </source>
</evidence>
<keyword evidence="12" id="KW-1185">Reference proteome</keyword>
<dbReference type="GO" id="GO:0000439">
    <property type="term" value="C:transcription factor TFIIH core complex"/>
    <property type="evidence" value="ECO:0007669"/>
    <property type="project" value="UniProtKB-UniRule"/>
</dbReference>
<evidence type="ECO:0000256" key="1">
    <source>
        <dbReference type="ARBA" id="ARBA00004123"/>
    </source>
</evidence>
<comment type="subunit">
    <text evidence="9">Component of the 7-subunit TFIIH core complex composed of XPB/ERCC3, XPD/ERCC2, GTF2H1, GTF2H2, GTF2H3, GTF2H4 and GTF2H5, which is active in NER. The core complex associates with the 3-subunit CDK-activating kinase (CAK) module composed of CCNH/cyclin H, CDK7 and MNAT1 to form the 10-subunit holoenzyme (holo-TFIIH) active in transcription. Part of TBP-based Pol II pre-initiation complex (PIC), in which Pol II core assembles with general transcription factors and other specific initiation factors including GTF2E1, GTF2E2, GTF2F1, GTF2F2, TCEA1, ERCC2, ERCC3, GTF2H2, GTF2H3, GTF2H4, GTF2H5, GTF2A1, GTF2A2, GTF2B and TBP; this large multi-subunit PIC complex mediates DNA unwinding and targets Pol II core to the transcription start site where the first phosphodiester bond forms.</text>
</comment>
<reference evidence="11" key="2">
    <citation type="submission" date="2025-09" db="UniProtKB">
        <authorList>
            <consortium name="Ensembl"/>
        </authorList>
    </citation>
    <scope>IDENTIFICATION</scope>
</reference>
<dbReference type="Ensembl" id="ENSPSMT00000008954.1">
    <property type="protein sequence ID" value="ENSPSMP00000007607.1"/>
    <property type="gene ID" value="ENSPSMG00000005649.1"/>
</dbReference>
<dbReference type="GO" id="GO:0005675">
    <property type="term" value="C:transcription factor TFIIH holo complex"/>
    <property type="evidence" value="ECO:0007669"/>
    <property type="project" value="TreeGrafter"/>
</dbReference>
<evidence type="ECO:0000256" key="9">
    <source>
        <dbReference type="ARBA" id="ARBA00064576"/>
    </source>
</evidence>
<dbReference type="GO" id="GO:0006294">
    <property type="term" value="P:nucleotide-excision repair, preincision complex assembly"/>
    <property type="evidence" value="ECO:0007669"/>
    <property type="project" value="TreeGrafter"/>
</dbReference>
<dbReference type="PANTHER" id="PTHR28580:SF1">
    <property type="entry name" value="GENERAL TRANSCRIPTION FACTOR IIH SUBUNIT 5"/>
    <property type="match status" value="1"/>
</dbReference>
<evidence type="ECO:0000256" key="3">
    <source>
        <dbReference type="ARBA" id="ARBA00022763"/>
    </source>
</evidence>
<evidence type="ECO:0000256" key="5">
    <source>
        <dbReference type="ARBA" id="ARBA00023163"/>
    </source>
</evidence>
<evidence type="ECO:0000256" key="2">
    <source>
        <dbReference type="ARBA" id="ARBA00007470"/>
    </source>
</evidence>
<dbReference type="PANTHER" id="PTHR28580">
    <property type="entry name" value="GENERAL TRANSCRIPTION FACTOR IIH SUBUNIT 5"/>
    <property type="match status" value="1"/>
</dbReference>
<evidence type="ECO:0000256" key="7">
    <source>
        <dbReference type="ARBA" id="ARBA00023242"/>
    </source>
</evidence>
<dbReference type="Pfam" id="PF06331">
    <property type="entry name" value="Tfb5"/>
    <property type="match status" value="1"/>
</dbReference>
<evidence type="ECO:0000256" key="6">
    <source>
        <dbReference type="ARBA" id="ARBA00023204"/>
    </source>
</evidence>
<reference evidence="11" key="1">
    <citation type="submission" date="2025-08" db="UniProtKB">
        <authorList>
            <consortium name="Ensembl"/>
        </authorList>
    </citation>
    <scope>IDENTIFICATION</scope>
</reference>
<evidence type="ECO:0000256" key="10">
    <source>
        <dbReference type="RuleBase" id="RU368032"/>
    </source>
</evidence>
<dbReference type="AlphaFoldDB" id="A0A8C8YV17"/>
<evidence type="ECO:0000256" key="8">
    <source>
        <dbReference type="ARBA" id="ARBA00060174"/>
    </source>
</evidence>
<proteinExistence type="inferred from homology"/>
<comment type="function">
    <text evidence="10">In NER, TFIIH acts by opening DNA around the lesion to allow the excision of the damaged oligonucleotide and its replacement by a new DNA fragment. In transcription, TFIIH has an essential role in transcription initiation. When the pre-initiation complex (PIC) has been established, TFIIH is required for promoter opening and promoter escape.</text>
</comment>
<keyword evidence="6 10" id="KW-0234">DNA repair</keyword>
<keyword evidence="7 10" id="KW-0539">Nucleus</keyword>
<dbReference type="Proteomes" id="UP000694414">
    <property type="component" value="Unplaced"/>
</dbReference>
<sequence>MQNTGQGTAGSVGGAFLRSSTCSYWEKLVAMVKGVCIDYGPATEQLLLYLDDSNALGKKLIIQDIDESHVFIIAELVNVFQERVSELMDQNAFSLTQK</sequence>
<keyword evidence="5 10" id="KW-0804">Transcription</keyword>
<dbReference type="InterPro" id="IPR035935">
    <property type="entry name" value="TFB5-like_sf"/>
</dbReference>
<dbReference type="GeneTree" id="ENSGT00390000004028"/>
<dbReference type="SMART" id="SM01395">
    <property type="entry name" value="Tbf5"/>
    <property type="match status" value="1"/>
</dbReference>
<organism evidence="11 12">
    <name type="scientific">Prolemur simus</name>
    <name type="common">Greater bamboo lemur</name>
    <name type="synonym">Hapalemur simus</name>
    <dbReference type="NCBI Taxonomy" id="1328070"/>
    <lineage>
        <taxon>Eukaryota</taxon>
        <taxon>Metazoa</taxon>
        <taxon>Chordata</taxon>
        <taxon>Craniata</taxon>
        <taxon>Vertebrata</taxon>
        <taxon>Euteleostomi</taxon>
        <taxon>Mammalia</taxon>
        <taxon>Eutheria</taxon>
        <taxon>Euarchontoglires</taxon>
        <taxon>Primates</taxon>
        <taxon>Strepsirrhini</taxon>
        <taxon>Lemuriformes</taxon>
        <taxon>Lemuridae</taxon>
        <taxon>Prolemur</taxon>
    </lineage>
</organism>
<dbReference type="FunFam" id="3.30.70.1220:FF:000001">
    <property type="entry name" value="General transcription factor IIH subunit 5"/>
    <property type="match status" value="1"/>
</dbReference>
<dbReference type="SUPFAM" id="SSF142897">
    <property type="entry name" value="TFB5-like"/>
    <property type="match status" value="1"/>
</dbReference>
<comment type="function">
    <text evidence="8">Component of the general transcription and DNA repair factor IIH (TFIIH) core complex, which is involved in general and transcription-coupled nucleotide excision repair (NER) of damaged DNA and, when complexed to CAK, in RNA transcription by RNA polymerase II. In NER, TFIIH acts by opening DNA around the lesion to allow the excision of the damaged oligonucleotide and its replacement by a new DNA fragment. In transcription, TFIIH has an essential role in transcription initiation. When the pre-initiation complex (PIC) has been established, TFIIH is required for promoter opening and promoter escape. Phosphorylation of the C-terminal tail (CTD) of the largest subunit of RNA polymerase II by the kinase module CAK controls the initiation of transcription. Necessary for the stability of the TFIIH complex and for the presence of normal levels of TFIIH in the cell.</text>
</comment>
<dbReference type="InterPro" id="IPR009400">
    <property type="entry name" value="TFIIH_TTDA/Tfb5"/>
</dbReference>
<evidence type="ECO:0000313" key="11">
    <source>
        <dbReference type="Ensembl" id="ENSPSMP00000007607.1"/>
    </source>
</evidence>
<name>A0A8C8YV17_PROSS</name>
<comment type="subcellular location">
    <subcellularLocation>
        <location evidence="1 10">Nucleus</location>
    </subcellularLocation>
</comment>
<comment type="similarity">
    <text evidence="2 10">Belongs to the TFB5 family.</text>
</comment>